<sequence length="507" mass="56460">MLRFRQGGSQFAIAILVFNAVALYYLYASNSPNQTSSWFSKDGDSLVHQSDQALLAQQIATVTATVTPAAITTVLVTPKARTETVTKLTTLTVTAVLSTTATTTVTQTQTVDLTPRPLPSPERSGPGFCDICGPLDVYCRQYGSRSYEGSNTRFRRVLRKALAGDPIKIGILGGSVTKGHGLTNHAHNWTVKLFQLLQELLPMSQIEVVNGAVPATGSDYYSMCFGEHIPDDVDIVIIELGVNDQRIESNAVSYEWLLRGLLDLPKRPAILNIQVMALEFDTITLGGDLHTPIAGFYDTPVLNLRDMLLPHILKNVPLDEHYFYVYPNDARVDFRHVSVHGHTIMAELITAYTQRQLCAIEEEKTRPNKFISEDGKLPNPDEMEDVPRLRLFESYNRTKVTGKLVPSCQSVRTDKHPLVPIETNGWKLWVYEGNKEKPYLMADKPGDYAVFEVEEPFFELLIDKYNRVATITDKAPPGKHNLTCEILPETTDPDGGHQFRLVAIDAA</sequence>
<dbReference type="InterPro" id="IPR036514">
    <property type="entry name" value="SGNH_hydro_sf"/>
</dbReference>
<protein>
    <recommendedName>
        <fullName evidence="4">SGNH hydrolase-type esterase domain-containing protein</fullName>
    </recommendedName>
</protein>
<proteinExistence type="predicted"/>
<organism evidence="2 3">
    <name type="scientific">Clathrus columnatus</name>
    <dbReference type="NCBI Taxonomy" id="1419009"/>
    <lineage>
        <taxon>Eukaryota</taxon>
        <taxon>Fungi</taxon>
        <taxon>Dikarya</taxon>
        <taxon>Basidiomycota</taxon>
        <taxon>Agaricomycotina</taxon>
        <taxon>Agaricomycetes</taxon>
        <taxon>Phallomycetidae</taxon>
        <taxon>Phallales</taxon>
        <taxon>Clathraceae</taxon>
        <taxon>Clathrus</taxon>
    </lineage>
</organism>
<comment type="caution">
    <text evidence="2">The sequence shown here is derived from an EMBL/GenBank/DDBJ whole genome shotgun (WGS) entry which is preliminary data.</text>
</comment>
<keyword evidence="1" id="KW-0472">Membrane</keyword>
<dbReference type="Gene3D" id="3.40.50.1110">
    <property type="entry name" value="SGNH hydrolase"/>
    <property type="match status" value="1"/>
</dbReference>
<keyword evidence="1" id="KW-0812">Transmembrane</keyword>
<dbReference type="EMBL" id="BPWL01000012">
    <property type="protein sequence ID" value="GJJ16053.1"/>
    <property type="molecule type" value="Genomic_DNA"/>
</dbReference>
<dbReference type="SUPFAM" id="SSF52266">
    <property type="entry name" value="SGNH hydrolase"/>
    <property type="match status" value="1"/>
</dbReference>
<name>A0AAV5ARB0_9AGAM</name>
<dbReference type="CDD" id="cd00229">
    <property type="entry name" value="SGNH_hydrolase"/>
    <property type="match status" value="1"/>
</dbReference>
<accession>A0AAV5ARB0</accession>
<keyword evidence="3" id="KW-1185">Reference proteome</keyword>
<feature type="transmembrane region" description="Helical" evidence="1">
    <location>
        <begin position="7"/>
        <end position="27"/>
    </location>
</feature>
<dbReference type="PANTHER" id="PTHR34407:SF1">
    <property type="entry name" value="SGNH HYDROLASE-TYPE ESTERASE DOMAIN-CONTAINING PROTEIN"/>
    <property type="match status" value="1"/>
</dbReference>
<dbReference type="Proteomes" id="UP001050691">
    <property type="component" value="Unassembled WGS sequence"/>
</dbReference>
<evidence type="ECO:0000313" key="2">
    <source>
        <dbReference type="EMBL" id="GJJ16053.1"/>
    </source>
</evidence>
<evidence type="ECO:0008006" key="4">
    <source>
        <dbReference type="Google" id="ProtNLM"/>
    </source>
</evidence>
<gene>
    <name evidence="2" type="ORF">Clacol_010332</name>
</gene>
<evidence type="ECO:0000313" key="3">
    <source>
        <dbReference type="Proteomes" id="UP001050691"/>
    </source>
</evidence>
<reference evidence="2" key="1">
    <citation type="submission" date="2021-10" db="EMBL/GenBank/DDBJ databases">
        <title>De novo Genome Assembly of Clathrus columnatus (Basidiomycota, Fungi) Using Illumina and Nanopore Sequence Data.</title>
        <authorList>
            <person name="Ogiso-Tanaka E."/>
            <person name="Itagaki H."/>
            <person name="Hosoya T."/>
            <person name="Hosaka K."/>
        </authorList>
    </citation>
    <scope>NUCLEOTIDE SEQUENCE</scope>
    <source>
        <strain evidence="2">MO-923</strain>
    </source>
</reference>
<dbReference type="AlphaFoldDB" id="A0AAV5ARB0"/>
<dbReference type="PANTHER" id="PTHR34407">
    <property type="entry name" value="EXPRESSED PROTEIN"/>
    <property type="match status" value="1"/>
</dbReference>
<evidence type="ECO:0000256" key="1">
    <source>
        <dbReference type="SAM" id="Phobius"/>
    </source>
</evidence>
<keyword evidence="1" id="KW-1133">Transmembrane helix</keyword>